<feature type="compositionally biased region" description="Low complexity" evidence="1">
    <location>
        <begin position="96"/>
        <end position="110"/>
    </location>
</feature>
<evidence type="ECO:0000313" key="2">
    <source>
        <dbReference type="EMBL" id="CAB9506140.1"/>
    </source>
</evidence>
<name>A0A9N8HBB9_9STRA</name>
<proteinExistence type="predicted"/>
<gene>
    <name evidence="2" type="ORF">SEMRO_255_G100480.1</name>
</gene>
<comment type="caution">
    <text evidence="2">The sequence shown here is derived from an EMBL/GenBank/DDBJ whole genome shotgun (WGS) entry which is preliminary data.</text>
</comment>
<dbReference type="Proteomes" id="UP001153069">
    <property type="component" value="Unassembled WGS sequence"/>
</dbReference>
<feature type="region of interest" description="Disordered" evidence="1">
    <location>
        <begin position="96"/>
        <end position="117"/>
    </location>
</feature>
<sequence>MSAISKTHRVRFAPEEVSAVFVVPRKTESEAMTLFYQPEDCDRFRGEAQLEKLAAELGMDIQNTMESLNDLSQLARYQFKGLPAMPVAPIAYGASIPPAARPHSSSPRGAKGTARIA</sequence>
<reference evidence="2" key="1">
    <citation type="submission" date="2020-06" db="EMBL/GenBank/DDBJ databases">
        <authorList>
            <consortium name="Plant Systems Biology data submission"/>
        </authorList>
    </citation>
    <scope>NUCLEOTIDE SEQUENCE</scope>
    <source>
        <strain evidence="2">D6</strain>
    </source>
</reference>
<accession>A0A9N8HBB9</accession>
<evidence type="ECO:0000313" key="3">
    <source>
        <dbReference type="Proteomes" id="UP001153069"/>
    </source>
</evidence>
<keyword evidence="3" id="KW-1185">Reference proteome</keyword>
<organism evidence="2 3">
    <name type="scientific">Seminavis robusta</name>
    <dbReference type="NCBI Taxonomy" id="568900"/>
    <lineage>
        <taxon>Eukaryota</taxon>
        <taxon>Sar</taxon>
        <taxon>Stramenopiles</taxon>
        <taxon>Ochrophyta</taxon>
        <taxon>Bacillariophyta</taxon>
        <taxon>Bacillariophyceae</taxon>
        <taxon>Bacillariophycidae</taxon>
        <taxon>Naviculales</taxon>
        <taxon>Naviculaceae</taxon>
        <taxon>Seminavis</taxon>
    </lineage>
</organism>
<dbReference type="AlphaFoldDB" id="A0A9N8HBB9"/>
<dbReference type="EMBL" id="CAICTM010000254">
    <property type="protein sequence ID" value="CAB9506140.1"/>
    <property type="molecule type" value="Genomic_DNA"/>
</dbReference>
<evidence type="ECO:0000256" key="1">
    <source>
        <dbReference type="SAM" id="MobiDB-lite"/>
    </source>
</evidence>
<protein>
    <submittedName>
        <fullName evidence="2">Uncharacterized protein</fullName>
    </submittedName>
</protein>